<dbReference type="InterPro" id="IPR000014">
    <property type="entry name" value="PAS"/>
</dbReference>
<evidence type="ECO:0000313" key="11">
    <source>
        <dbReference type="EMBL" id="MBV2360496.1"/>
    </source>
</evidence>
<dbReference type="CDD" id="cd00130">
    <property type="entry name" value="PAS"/>
    <property type="match status" value="1"/>
</dbReference>
<evidence type="ECO:0000259" key="9">
    <source>
        <dbReference type="PROSITE" id="PS50112"/>
    </source>
</evidence>
<dbReference type="Pfam" id="PF08447">
    <property type="entry name" value="PAS_3"/>
    <property type="match status" value="1"/>
</dbReference>
<dbReference type="PANTHER" id="PTHR41523:SF8">
    <property type="entry name" value="ETHYLENE RESPONSE SENSOR PROTEIN"/>
    <property type="match status" value="1"/>
</dbReference>
<dbReference type="InterPro" id="IPR000700">
    <property type="entry name" value="PAS-assoc_C"/>
</dbReference>
<evidence type="ECO:0000259" key="10">
    <source>
        <dbReference type="PROSITE" id="PS50113"/>
    </source>
</evidence>
<dbReference type="EC" id="2.7.13.3" evidence="2"/>
<keyword evidence="5" id="KW-0547">Nucleotide-binding</keyword>
<evidence type="ECO:0000256" key="3">
    <source>
        <dbReference type="ARBA" id="ARBA00022553"/>
    </source>
</evidence>
<sequence length="490" mass="53389">MGSDTQAPVTADITDLLAHGLAAVPFAALLFRPDENLTLLWRNSAHERMSMSEGRSVTGLGMFEAFPPSGDADGSAAVDAIRSTVARMRETRAPEQIGPYRFDLPDDDGAYSEYHWQMHFAPIFLDGRMEAILQTAQDVTEAVLTAKLAASHRRTSTSTASVAYFTYDPATDLFHRHPSIDAMFGFAADEAGSQAGPFFERVHPDDLPAVYAEVARITAAPLGEIASFDYRVPQPDGTERFIRIRAEMATDPIDRRPKLVGTFVDLTDIEQNRRRLARAVELREALVYEANHRINNSLQIALSMLRIEAGRLIREGGTLGEKASAALRAVESRIRAVAEVHGLMQVGETVTTTDLGALFERLVRATRQSAELPEQALVLTLPDTRVTLDSNSAVPLGLMVNELLTNAIKYGRPDAAHPIRLTLAGTARDGLTVTAENAQRHTQPATPSTGLGERLVTQFAEQIGASVRRSDGDTFRATITLPPLSDVHDA</sequence>
<evidence type="ECO:0000256" key="8">
    <source>
        <dbReference type="ARBA" id="ARBA00023026"/>
    </source>
</evidence>
<comment type="caution">
    <text evidence="11">The sequence shown here is derived from an EMBL/GenBank/DDBJ whole genome shotgun (WGS) entry which is preliminary data.</text>
</comment>
<reference evidence="11" key="1">
    <citation type="submission" date="2021-06" db="EMBL/GenBank/DDBJ databases">
        <title>Thalassococcus sp. CAU 1522 isolated from sea sand, Republic of Korea.</title>
        <authorList>
            <person name="Kim W."/>
        </authorList>
    </citation>
    <scope>NUCLEOTIDE SEQUENCE</scope>
    <source>
        <strain evidence="11">CAU 1522</strain>
    </source>
</reference>
<comment type="catalytic activity">
    <reaction evidence="1">
        <text>ATP + protein L-histidine = ADP + protein N-phospho-L-histidine.</text>
        <dbReference type="EC" id="2.7.13.3"/>
    </reaction>
</comment>
<keyword evidence="3" id="KW-0597">Phosphoprotein</keyword>
<evidence type="ECO:0000256" key="1">
    <source>
        <dbReference type="ARBA" id="ARBA00000085"/>
    </source>
</evidence>
<dbReference type="PROSITE" id="PS50113">
    <property type="entry name" value="PAC"/>
    <property type="match status" value="1"/>
</dbReference>
<organism evidence="11 12">
    <name type="scientific">Thalassococcus arenae</name>
    <dbReference type="NCBI Taxonomy" id="2851652"/>
    <lineage>
        <taxon>Bacteria</taxon>
        <taxon>Pseudomonadati</taxon>
        <taxon>Pseudomonadota</taxon>
        <taxon>Alphaproteobacteria</taxon>
        <taxon>Rhodobacterales</taxon>
        <taxon>Roseobacteraceae</taxon>
        <taxon>Thalassococcus</taxon>
    </lineage>
</organism>
<dbReference type="EMBL" id="JAHRWL010000002">
    <property type="protein sequence ID" value="MBV2360496.1"/>
    <property type="molecule type" value="Genomic_DNA"/>
</dbReference>
<dbReference type="PROSITE" id="PS50112">
    <property type="entry name" value="PAS"/>
    <property type="match status" value="1"/>
</dbReference>
<dbReference type="NCBIfam" id="TIGR00229">
    <property type="entry name" value="sensory_box"/>
    <property type="match status" value="1"/>
</dbReference>
<gene>
    <name evidence="11" type="ORF">KUH32_11980</name>
</gene>
<proteinExistence type="predicted"/>
<keyword evidence="12" id="KW-1185">Reference proteome</keyword>
<dbReference type="InterPro" id="IPR013655">
    <property type="entry name" value="PAS_fold_3"/>
</dbReference>
<evidence type="ECO:0000256" key="5">
    <source>
        <dbReference type="ARBA" id="ARBA00022741"/>
    </source>
</evidence>
<keyword evidence="4" id="KW-0808">Transferase</keyword>
<feature type="domain" description="PAS" evidence="9">
    <location>
        <begin position="149"/>
        <end position="221"/>
    </location>
</feature>
<protein>
    <recommendedName>
        <fullName evidence="2">histidine kinase</fullName>
        <ecNumber evidence="2">2.7.13.3</ecNumber>
    </recommendedName>
</protein>
<dbReference type="Proteomes" id="UP001166293">
    <property type="component" value="Unassembled WGS sequence"/>
</dbReference>
<dbReference type="InterPro" id="IPR013656">
    <property type="entry name" value="PAS_4"/>
</dbReference>
<dbReference type="PANTHER" id="PTHR41523">
    <property type="entry name" value="TWO-COMPONENT SYSTEM SENSOR PROTEIN"/>
    <property type="match status" value="1"/>
</dbReference>
<keyword evidence="7" id="KW-0067">ATP-binding</keyword>
<evidence type="ECO:0000256" key="4">
    <source>
        <dbReference type="ARBA" id="ARBA00022679"/>
    </source>
</evidence>
<evidence type="ECO:0000256" key="7">
    <source>
        <dbReference type="ARBA" id="ARBA00022840"/>
    </source>
</evidence>
<dbReference type="RefSeq" id="WP_217778681.1">
    <property type="nucleotide sequence ID" value="NZ_JAHRWL010000002.1"/>
</dbReference>
<dbReference type="InterPro" id="IPR011495">
    <property type="entry name" value="Sig_transdc_His_kin_sub2_dim/P"/>
</dbReference>
<dbReference type="Pfam" id="PF07568">
    <property type="entry name" value="HisKA_2"/>
    <property type="match status" value="1"/>
</dbReference>
<keyword evidence="6" id="KW-0418">Kinase</keyword>
<feature type="domain" description="PAC" evidence="10">
    <location>
        <begin position="226"/>
        <end position="278"/>
    </location>
</feature>
<evidence type="ECO:0000256" key="2">
    <source>
        <dbReference type="ARBA" id="ARBA00012438"/>
    </source>
</evidence>
<keyword evidence="8" id="KW-0843">Virulence</keyword>
<evidence type="ECO:0000313" key="12">
    <source>
        <dbReference type="Proteomes" id="UP001166293"/>
    </source>
</evidence>
<dbReference type="Pfam" id="PF08448">
    <property type="entry name" value="PAS_4"/>
    <property type="match status" value="1"/>
</dbReference>
<accession>A0ABS6N910</accession>
<evidence type="ECO:0000256" key="6">
    <source>
        <dbReference type="ARBA" id="ARBA00022777"/>
    </source>
</evidence>
<name>A0ABS6N910_9RHOB</name>